<evidence type="ECO:0000313" key="16">
    <source>
        <dbReference type="EMBL" id="CAA6812050.1"/>
    </source>
</evidence>
<sequence length="324" mass="36448">MTTDKKQSRTNHQPQNFFDSWRNQVSAAIRFSLRRLWYNPISTWITLFAIALALSLPAGMHLFLKNLQTLTDNNRQIPTISLFLHQETTIQQARDRAELITELSEVEQVDVITKDDAIDEFASITEFVESIKTLGDNLLPHVLVVTPKLNSPLTMGQDIKSLTDKLQNYVEVDTVQADIEWVMRLQRIIAIADRITWVIGILLALTVLLVIGNTIRLDIENRKQEIDVARFIGATHAYIRRPFVLGGLWLGLFGGIISLVVVHLAMLSLVPKVNALSNTYGGQFTLTGLNFSMTFVILVISGLLGIIGAWLAVSQHLRQQKIIL</sequence>
<feature type="domain" description="ABC3 transporter permease C-terminal" evidence="14">
    <location>
        <begin position="198"/>
        <end position="314"/>
    </location>
</feature>
<dbReference type="Pfam" id="PF02687">
    <property type="entry name" value="FtsX"/>
    <property type="match status" value="1"/>
</dbReference>
<evidence type="ECO:0000256" key="10">
    <source>
        <dbReference type="ARBA" id="ARBA00023136"/>
    </source>
</evidence>
<keyword evidence="6 12" id="KW-0997">Cell inner membrane</keyword>
<evidence type="ECO:0000259" key="14">
    <source>
        <dbReference type="Pfam" id="PF02687"/>
    </source>
</evidence>
<comment type="function">
    <text evidence="12">Part of the ABC transporter FtsEX involved in cellular division.</text>
</comment>
<evidence type="ECO:0000256" key="13">
    <source>
        <dbReference type="SAM" id="Phobius"/>
    </source>
</evidence>
<feature type="transmembrane region" description="Helical" evidence="13">
    <location>
        <begin position="195"/>
        <end position="215"/>
    </location>
</feature>
<evidence type="ECO:0000256" key="9">
    <source>
        <dbReference type="ARBA" id="ARBA00022989"/>
    </source>
</evidence>
<protein>
    <recommendedName>
        <fullName evidence="4 12">Cell division protein FtsX</fullName>
    </recommendedName>
</protein>
<dbReference type="Pfam" id="PF18075">
    <property type="entry name" value="FtsX_ECD"/>
    <property type="match status" value="1"/>
</dbReference>
<dbReference type="NCBIfam" id="TIGR00439">
    <property type="entry name" value="FtsX_Gneg"/>
    <property type="match status" value="1"/>
</dbReference>
<feature type="transmembrane region" description="Helical" evidence="13">
    <location>
        <begin position="248"/>
        <end position="271"/>
    </location>
</feature>
<feature type="transmembrane region" description="Helical" evidence="13">
    <location>
        <begin position="291"/>
        <end position="313"/>
    </location>
</feature>
<evidence type="ECO:0000259" key="15">
    <source>
        <dbReference type="Pfam" id="PF18075"/>
    </source>
</evidence>
<dbReference type="PIRSF" id="PIRSF003097">
    <property type="entry name" value="FtsX"/>
    <property type="match status" value="1"/>
</dbReference>
<dbReference type="Gene3D" id="3.30.70.3040">
    <property type="match status" value="1"/>
</dbReference>
<proteinExistence type="inferred from homology"/>
<evidence type="ECO:0000256" key="3">
    <source>
        <dbReference type="ARBA" id="ARBA00011160"/>
    </source>
</evidence>
<dbReference type="AlphaFoldDB" id="A0A6S6T9H8"/>
<feature type="domain" description="FtsX extracellular" evidence="15">
    <location>
        <begin position="79"/>
        <end position="175"/>
    </location>
</feature>
<keyword evidence="5 12" id="KW-1003">Cell membrane</keyword>
<feature type="transmembrane region" description="Helical" evidence="13">
    <location>
        <begin position="44"/>
        <end position="64"/>
    </location>
</feature>
<keyword evidence="10 12" id="KW-0472">Membrane</keyword>
<evidence type="ECO:0000256" key="5">
    <source>
        <dbReference type="ARBA" id="ARBA00022475"/>
    </source>
</evidence>
<evidence type="ECO:0000256" key="1">
    <source>
        <dbReference type="ARBA" id="ARBA00004429"/>
    </source>
</evidence>
<dbReference type="GO" id="GO:0005886">
    <property type="term" value="C:plasma membrane"/>
    <property type="evidence" value="ECO:0007669"/>
    <property type="project" value="UniProtKB-SubCell"/>
</dbReference>
<dbReference type="EMBL" id="CACVAY010000052">
    <property type="protein sequence ID" value="CAA6812050.1"/>
    <property type="molecule type" value="Genomic_DNA"/>
</dbReference>
<keyword evidence="9 13" id="KW-1133">Transmembrane helix</keyword>
<keyword evidence="7 12" id="KW-0132">Cell division</keyword>
<name>A0A6S6T9H8_9GAMM</name>
<dbReference type="InterPro" id="IPR040690">
    <property type="entry name" value="FtsX_ECD"/>
</dbReference>
<dbReference type="GO" id="GO:0051301">
    <property type="term" value="P:cell division"/>
    <property type="evidence" value="ECO:0007669"/>
    <property type="project" value="UniProtKB-KW"/>
</dbReference>
<dbReference type="GO" id="GO:0032153">
    <property type="term" value="C:cell division site"/>
    <property type="evidence" value="ECO:0007669"/>
    <property type="project" value="TreeGrafter"/>
</dbReference>
<dbReference type="InterPro" id="IPR004513">
    <property type="entry name" value="FtsX"/>
</dbReference>
<evidence type="ECO:0000256" key="12">
    <source>
        <dbReference type="PIRNR" id="PIRNR003097"/>
    </source>
</evidence>
<keyword evidence="11 12" id="KW-0131">Cell cycle</keyword>
<comment type="subcellular location">
    <subcellularLocation>
        <location evidence="1">Cell inner membrane</location>
        <topology evidence="1">Multi-pass membrane protein</topology>
    </subcellularLocation>
</comment>
<dbReference type="PANTHER" id="PTHR47755:SF1">
    <property type="entry name" value="CELL DIVISION PROTEIN FTSX"/>
    <property type="match status" value="1"/>
</dbReference>
<comment type="similarity">
    <text evidence="2 12">Belongs to the ABC-4 integral membrane protein family. FtsX subfamily.</text>
</comment>
<reference evidence="16" key="1">
    <citation type="submission" date="2020-01" db="EMBL/GenBank/DDBJ databases">
        <authorList>
            <person name="Meier V. D."/>
            <person name="Meier V D."/>
        </authorList>
    </citation>
    <scope>NUCLEOTIDE SEQUENCE</scope>
    <source>
        <strain evidence="16">HLG_WM_MAG_07</strain>
    </source>
</reference>
<evidence type="ECO:0000256" key="4">
    <source>
        <dbReference type="ARBA" id="ARBA00021907"/>
    </source>
</evidence>
<evidence type="ECO:0000256" key="8">
    <source>
        <dbReference type="ARBA" id="ARBA00022692"/>
    </source>
</evidence>
<evidence type="ECO:0000256" key="11">
    <source>
        <dbReference type="ARBA" id="ARBA00023306"/>
    </source>
</evidence>
<gene>
    <name evidence="16" type="ORF">HELGO_WM14394</name>
</gene>
<organism evidence="16">
    <name type="scientific">uncultured Thiotrichaceae bacterium</name>
    <dbReference type="NCBI Taxonomy" id="298394"/>
    <lineage>
        <taxon>Bacteria</taxon>
        <taxon>Pseudomonadati</taxon>
        <taxon>Pseudomonadota</taxon>
        <taxon>Gammaproteobacteria</taxon>
        <taxon>Thiotrichales</taxon>
        <taxon>Thiotrichaceae</taxon>
        <taxon>environmental samples</taxon>
    </lineage>
</organism>
<evidence type="ECO:0000256" key="2">
    <source>
        <dbReference type="ARBA" id="ARBA00007379"/>
    </source>
</evidence>
<keyword evidence="8 13" id="KW-0812">Transmembrane</keyword>
<evidence type="ECO:0000256" key="6">
    <source>
        <dbReference type="ARBA" id="ARBA00022519"/>
    </source>
</evidence>
<accession>A0A6S6T9H8</accession>
<dbReference type="InterPro" id="IPR047590">
    <property type="entry name" value="FtsX_proteobact-type"/>
</dbReference>
<dbReference type="InterPro" id="IPR003838">
    <property type="entry name" value="ABC3_permease_C"/>
</dbReference>
<dbReference type="PANTHER" id="PTHR47755">
    <property type="entry name" value="CELL DIVISION PROTEIN FTSX"/>
    <property type="match status" value="1"/>
</dbReference>
<comment type="subunit">
    <text evidence="3">Forms a membrane-associated complex with FtsE.</text>
</comment>
<evidence type="ECO:0000256" key="7">
    <source>
        <dbReference type="ARBA" id="ARBA00022618"/>
    </source>
</evidence>